<reference evidence="1" key="1">
    <citation type="submission" date="2021-02" db="EMBL/GenBank/DDBJ databases">
        <authorList>
            <person name="Nowell W R."/>
        </authorList>
    </citation>
    <scope>NUCLEOTIDE SEQUENCE</scope>
</reference>
<dbReference type="EMBL" id="CAJNOO010003532">
    <property type="protein sequence ID" value="CAF1341959.1"/>
    <property type="molecule type" value="Genomic_DNA"/>
</dbReference>
<name>A0A815GR76_9BILA</name>
<evidence type="ECO:0000313" key="2">
    <source>
        <dbReference type="Proteomes" id="UP000663882"/>
    </source>
</evidence>
<comment type="caution">
    <text evidence="1">The sequence shown here is derived from an EMBL/GenBank/DDBJ whole genome shotgun (WGS) entry which is preliminary data.</text>
</comment>
<protein>
    <submittedName>
        <fullName evidence="1">Uncharacterized protein</fullName>
    </submittedName>
</protein>
<accession>A0A815GR76</accession>
<proteinExistence type="predicted"/>
<dbReference type="AlphaFoldDB" id="A0A815GR76"/>
<evidence type="ECO:0000313" key="1">
    <source>
        <dbReference type="EMBL" id="CAF1341959.1"/>
    </source>
</evidence>
<gene>
    <name evidence="1" type="ORF">RFH988_LOCUS31830</name>
</gene>
<organism evidence="1 2">
    <name type="scientific">Rotaria sordida</name>
    <dbReference type="NCBI Taxonomy" id="392033"/>
    <lineage>
        <taxon>Eukaryota</taxon>
        <taxon>Metazoa</taxon>
        <taxon>Spiralia</taxon>
        <taxon>Gnathifera</taxon>
        <taxon>Rotifera</taxon>
        <taxon>Eurotatoria</taxon>
        <taxon>Bdelloidea</taxon>
        <taxon>Philodinida</taxon>
        <taxon>Philodinidae</taxon>
        <taxon>Rotaria</taxon>
    </lineage>
</organism>
<dbReference type="OrthoDB" id="9993828at2759"/>
<sequence>MIYCLFNAMDSTGGSHRVEWVNSQQETGGGDNGALQIEEIKSVDFVCKLVGLIDIYNIIVKASVFVQNVDKYPWEYDDAIRRLQECLNNYARLLEQLDLNTTQEMDSIEEYQQDSPVTSHITTTTIDDDVYDNIDIERDEEELISATPSTMYMEQYYQSLFNCIFRERPITRRKELIEAIETRFKDTPSISLLMKNCLDVSSLYEQVVLTGQQKLADYDATAIQQQYAEWKQRCLLEIEDKDTFDIWTTNGKIITPKVMKTFYTNKKLADGIHDFLYFYSLMILKISSEAICESVSSILKGHIHNNRSLQHTSLDEEVMLHWNAPPLHSADLFITSSLNEYFSHTKDRQWLFYKKKTRDRNSLLSDEILDIREDKSIDLILSTKTWYDDFQDENIVYSTATTLILTNSLTFSYDEILFEKINRVLAITQIYHLIIIDKHSSIHMLIDIISSLPKLITFKLHSISSDDRTSYTIKEFNTVCSINVRSKITKVYIEELNNIDEFHCITMLCPCIKYYKVKHLNNMNIQLFLRTILENLNKICIHYIRSLYFHVPVANDQMIENLQQMIKYEQPFLQLTIKRIVDDICLQWK</sequence>
<dbReference type="Proteomes" id="UP000663882">
    <property type="component" value="Unassembled WGS sequence"/>
</dbReference>